<dbReference type="EMBL" id="MJEQ01007180">
    <property type="protein sequence ID" value="OIT19467.1"/>
    <property type="molecule type" value="Genomic_DNA"/>
</dbReference>
<name>A0A1J6K9E0_NICAT</name>
<dbReference type="PANTHER" id="PTHR34049">
    <property type="entry name" value="F-BOX PROTEIN SKIP27"/>
    <property type="match status" value="1"/>
</dbReference>
<sequence>MALLNNCENLGLGIVRSTSFGRKRVTLSNAVDVDFISTTPTKRFCSQNSFCTNEKSAFEALPKDILIRIVCGVDHDDLKSLFHVSTAIRDVTLIAKKLHFEFSTPRKTLPFRNAFDMEDLGDSNEVEPPNAPKLPKIARSRLSRKKLAEISVALFASDGEENWP</sequence>
<comment type="caution">
    <text evidence="1">The sequence shown here is derived from an EMBL/GenBank/DDBJ whole genome shotgun (WGS) entry which is preliminary data.</text>
</comment>
<protein>
    <submittedName>
        <fullName evidence="1">F-box protein skip27</fullName>
    </submittedName>
</protein>
<organism evidence="1 2">
    <name type="scientific">Nicotiana attenuata</name>
    <name type="common">Coyote tobacco</name>
    <dbReference type="NCBI Taxonomy" id="49451"/>
    <lineage>
        <taxon>Eukaryota</taxon>
        <taxon>Viridiplantae</taxon>
        <taxon>Streptophyta</taxon>
        <taxon>Embryophyta</taxon>
        <taxon>Tracheophyta</taxon>
        <taxon>Spermatophyta</taxon>
        <taxon>Magnoliopsida</taxon>
        <taxon>eudicotyledons</taxon>
        <taxon>Gunneridae</taxon>
        <taxon>Pentapetalae</taxon>
        <taxon>asterids</taxon>
        <taxon>lamiids</taxon>
        <taxon>Solanales</taxon>
        <taxon>Solanaceae</taxon>
        <taxon>Nicotianoideae</taxon>
        <taxon>Nicotianeae</taxon>
        <taxon>Nicotiana</taxon>
    </lineage>
</organism>
<evidence type="ECO:0000313" key="2">
    <source>
        <dbReference type="Proteomes" id="UP000187609"/>
    </source>
</evidence>
<dbReference type="KEGG" id="nau:109221395"/>
<evidence type="ECO:0000313" key="1">
    <source>
        <dbReference type="EMBL" id="OIT19467.1"/>
    </source>
</evidence>
<gene>
    <name evidence="1" type="primary">SKIP27</name>
    <name evidence="1" type="ORF">A4A49_41560</name>
</gene>
<reference evidence="1" key="1">
    <citation type="submission" date="2016-11" db="EMBL/GenBank/DDBJ databases">
        <title>The genome of Nicotiana attenuata.</title>
        <authorList>
            <person name="Xu S."/>
            <person name="Brockmoeller T."/>
            <person name="Gaquerel E."/>
            <person name="Navarro A."/>
            <person name="Kuhl H."/>
            <person name="Gase K."/>
            <person name="Ling Z."/>
            <person name="Zhou W."/>
            <person name="Kreitzer C."/>
            <person name="Stanke M."/>
            <person name="Tang H."/>
            <person name="Lyons E."/>
            <person name="Pandey P."/>
            <person name="Pandey S.P."/>
            <person name="Timmermann B."/>
            <person name="Baldwin I.T."/>
        </authorList>
    </citation>
    <scope>NUCLEOTIDE SEQUENCE [LARGE SCALE GENOMIC DNA]</scope>
    <source>
        <strain evidence="1">UT</strain>
    </source>
</reference>
<keyword evidence="2" id="KW-1185">Reference proteome</keyword>
<dbReference type="STRING" id="49451.A0A1J6K9E0"/>
<dbReference type="Gramene" id="OIT19467">
    <property type="protein sequence ID" value="OIT19467"/>
    <property type="gene ID" value="A4A49_41560"/>
</dbReference>
<dbReference type="OrthoDB" id="786450at2759"/>
<dbReference type="AlphaFoldDB" id="A0A1J6K9E0"/>
<dbReference type="InterPro" id="IPR045286">
    <property type="entry name" value="FBS1-like"/>
</dbReference>
<accession>A0A1J6K9E0</accession>
<dbReference type="Proteomes" id="UP000187609">
    <property type="component" value="Unassembled WGS sequence"/>
</dbReference>
<dbReference type="PANTHER" id="PTHR34049:SF1">
    <property type="entry name" value="F-BOX PROTEIN SKIP27"/>
    <property type="match status" value="1"/>
</dbReference>
<proteinExistence type="predicted"/>
<dbReference type="GeneID" id="109221395"/>
<dbReference type="OMA" id="HFAYNTP"/>